<dbReference type="SUPFAM" id="SSF46934">
    <property type="entry name" value="UBA-like"/>
    <property type="match status" value="1"/>
</dbReference>
<dbReference type="InterPro" id="IPR001816">
    <property type="entry name" value="Transl_elong_EFTs/EF1B"/>
</dbReference>
<dbReference type="PANTHER" id="PTHR11741:SF0">
    <property type="entry name" value="ELONGATION FACTOR TS, MITOCHONDRIAL"/>
    <property type="match status" value="1"/>
</dbReference>
<comment type="subcellular location">
    <subcellularLocation>
        <location evidence="5">Mitochondrion</location>
    </subcellularLocation>
</comment>
<dbReference type="PANTHER" id="PTHR11741">
    <property type="entry name" value="ELONGATION FACTOR TS"/>
    <property type="match status" value="1"/>
</dbReference>
<accession>A0A9P1IVP8</accession>
<dbReference type="Pfam" id="PF00889">
    <property type="entry name" value="EF_TS"/>
    <property type="match status" value="2"/>
</dbReference>
<dbReference type="FunFam" id="1.10.8.10:FF:000031">
    <property type="entry name" value="Elongation factor Ts, mitochondrial"/>
    <property type="match status" value="1"/>
</dbReference>
<dbReference type="SUPFAM" id="SSF54713">
    <property type="entry name" value="Elongation factor Ts (EF-Ts), dimerisation domain"/>
    <property type="match status" value="1"/>
</dbReference>
<gene>
    <name evidence="5" type="primary">tsfm-1</name>
    <name evidence="8" type="ORF">CAMP_LOCUS14739</name>
</gene>
<dbReference type="Proteomes" id="UP001152747">
    <property type="component" value="Unassembled WGS sequence"/>
</dbReference>
<dbReference type="InterPro" id="IPR014039">
    <property type="entry name" value="Transl_elong_EFTs/EF1B_dimer"/>
</dbReference>
<comment type="function">
    <text evidence="5">Associates with the EF-Tu.GDP complex and induces the exchange of GDP to GTP. It remains bound to the aminoacyl-tRNA.EF-Tu.GTP complex up to the GTP hydrolysis stage on the ribosome.</text>
</comment>
<protein>
    <recommendedName>
        <fullName evidence="5">Elongation factor Ts, mitochondrial</fullName>
        <shortName evidence="5">EF-Ts</shortName>
        <shortName evidence="5">EF-TsMt</shortName>
    </recommendedName>
</protein>
<evidence type="ECO:0000256" key="5">
    <source>
        <dbReference type="HAMAP-Rule" id="MF_03135"/>
    </source>
</evidence>
<sequence length="317" mass="34575">MFRPVISRLFSTTSKRLAEVEVKVSKEALVALRKRTGYSYVNCRKALVKFGENDMDNAEKWLKEAAAKEGWAKAAKLGSRATANGLVSLSTNNSIAAIVELSCETDFVARADHFKNLLSKLNHTVLSQAEKDFSSTSTGSSFQELSYELENLNDAESGKNLREVMSLSIGKLGENMVVKRLKALKAPEGTLLFGSSHPKDENEQVLLGRFVSLIALKQEKPGGISSQQLAGQICQHIIGMAPEKLGTPPTAQSSAGETLQAGHDPEAEPVRVTQIDESENALLKQSFMLNPSQTVHDYLTTHNAKVIDFVRVELGSE</sequence>
<proteinExistence type="inferred from homology"/>
<evidence type="ECO:0000256" key="6">
    <source>
        <dbReference type="SAM" id="MobiDB-lite"/>
    </source>
</evidence>
<reference evidence="8" key="1">
    <citation type="submission" date="2022-11" db="EMBL/GenBank/DDBJ databases">
        <authorList>
            <person name="Kikuchi T."/>
        </authorList>
    </citation>
    <scope>NUCLEOTIDE SEQUENCE</scope>
    <source>
        <strain evidence="8">PS1010</strain>
    </source>
</reference>
<comment type="similarity">
    <text evidence="1 5">Belongs to the EF-Ts family.</text>
</comment>
<dbReference type="InterPro" id="IPR009060">
    <property type="entry name" value="UBA-like_sf"/>
</dbReference>
<evidence type="ECO:0000256" key="4">
    <source>
        <dbReference type="ARBA" id="ARBA00023128"/>
    </source>
</evidence>
<evidence type="ECO:0000256" key="1">
    <source>
        <dbReference type="ARBA" id="ARBA00005532"/>
    </source>
</evidence>
<feature type="domain" description="Translation elongation factor EFTs/EF1B dimerisation" evidence="7">
    <location>
        <begin position="278"/>
        <end position="315"/>
    </location>
</feature>
<dbReference type="Gene3D" id="3.30.479.20">
    <property type="entry name" value="Elongation factor Ts, dimerisation domain"/>
    <property type="match status" value="2"/>
</dbReference>
<evidence type="ECO:0000256" key="2">
    <source>
        <dbReference type="ARBA" id="ARBA00022768"/>
    </source>
</evidence>
<keyword evidence="3 5" id="KW-0648">Protein biosynthesis</keyword>
<dbReference type="GO" id="GO:0003746">
    <property type="term" value="F:translation elongation factor activity"/>
    <property type="evidence" value="ECO:0007669"/>
    <property type="project" value="UniProtKB-UniRule"/>
</dbReference>
<dbReference type="Pfam" id="PF25025">
    <property type="entry name" value="EF-Ts_N"/>
    <property type="match status" value="1"/>
</dbReference>
<evidence type="ECO:0000259" key="7">
    <source>
        <dbReference type="Pfam" id="PF00889"/>
    </source>
</evidence>
<feature type="region of interest" description="Disordered" evidence="6">
    <location>
        <begin position="246"/>
        <end position="265"/>
    </location>
</feature>
<dbReference type="HAMAP" id="MF_00050">
    <property type="entry name" value="EF_Ts"/>
    <property type="match status" value="1"/>
</dbReference>
<comment type="caution">
    <text evidence="8">The sequence shown here is derived from an EMBL/GenBank/DDBJ whole genome shotgun (WGS) entry which is preliminary data.</text>
</comment>
<name>A0A9P1IVP8_9PELO</name>
<dbReference type="AlphaFoldDB" id="A0A9P1IVP8"/>
<feature type="domain" description="Translation elongation factor EFTs/EF1B dimerisation" evidence="7">
    <location>
        <begin position="96"/>
        <end position="245"/>
    </location>
</feature>
<keyword evidence="9" id="KW-1185">Reference proteome</keyword>
<dbReference type="OrthoDB" id="277235at2759"/>
<dbReference type="PROSITE" id="PS01127">
    <property type="entry name" value="EF_TS_2"/>
    <property type="match status" value="1"/>
</dbReference>
<dbReference type="GO" id="GO:0005739">
    <property type="term" value="C:mitochondrion"/>
    <property type="evidence" value="ECO:0007669"/>
    <property type="project" value="UniProtKB-SubCell"/>
</dbReference>
<dbReference type="InterPro" id="IPR036402">
    <property type="entry name" value="EF-Ts_dimer_sf"/>
</dbReference>
<dbReference type="GO" id="GO:0070125">
    <property type="term" value="P:mitochondrial translational elongation"/>
    <property type="evidence" value="ECO:0007669"/>
    <property type="project" value="TreeGrafter"/>
</dbReference>
<keyword evidence="4 5" id="KW-0496">Mitochondrion</keyword>
<dbReference type="EMBL" id="CANHGI010000005">
    <property type="protein sequence ID" value="CAI5452102.1"/>
    <property type="molecule type" value="Genomic_DNA"/>
</dbReference>
<dbReference type="InterPro" id="IPR018101">
    <property type="entry name" value="Transl_elong_Ts_CS"/>
</dbReference>
<organism evidence="8 9">
    <name type="scientific">Caenorhabditis angaria</name>
    <dbReference type="NCBI Taxonomy" id="860376"/>
    <lineage>
        <taxon>Eukaryota</taxon>
        <taxon>Metazoa</taxon>
        <taxon>Ecdysozoa</taxon>
        <taxon>Nematoda</taxon>
        <taxon>Chromadorea</taxon>
        <taxon>Rhabditida</taxon>
        <taxon>Rhabditina</taxon>
        <taxon>Rhabditomorpha</taxon>
        <taxon>Rhabditoidea</taxon>
        <taxon>Rhabditidae</taxon>
        <taxon>Peloderinae</taxon>
        <taxon>Caenorhabditis</taxon>
    </lineage>
</organism>
<dbReference type="CDD" id="cd14275">
    <property type="entry name" value="UBA_EF-Ts"/>
    <property type="match status" value="1"/>
</dbReference>
<evidence type="ECO:0000256" key="3">
    <source>
        <dbReference type="ARBA" id="ARBA00022917"/>
    </source>
</evidence>
<dbReference type="Gene3D" id="1.10.8.10">
    <property type="entry name" value="DNA helicase RuvA subunit, C-terminal domain"/>
    <property type="match status" value="1"/>
</dbReference>
<evidence type="ECO:0000313" key="9">
    <source>
        <dbReference type="Proteomes" id="UP001152747"/>
    </source>
</evidence>
<keyword evidence="2 5" id="KW-0251">Elongation factor</keyword>
<evidence type="ECO:0000313" key="8">
    <source>
        <dbReference type="EMBL" id="CAI5452102.1"/>
    </source>
</evidence>